<dbReference type="Proteomes" id="UP000324701">
    <property type="component" value="Unassembled WGS sequence"/>
</dbReference>
<organism evidence="1 2">
    <name type="scientific">Mycobacterium simiae</name>
    <name type="common">Mycobacterium habana</name>
    <dbReference type="NCBI Taxonomy" id="1784"/>
    <lineage>
        <taxon>Bacteria</taxon>
        <taxon>Bacillati</taxon>
        <taxon>Actinomycetota</taxon>
        <taxon>Actinomycetes</taxon>
        <taxon>Mycobacteriales</taxon>
        <taxon>Mycobacteriaceae</taxon>
        <taxon>Mycobacterium</taxon>
        <taxon>Mycobacterium simiae complex</taxon>
    </lineage>
</organism>
<accession>A0A5B1BI16</accession>
<gene>
    <name evidence="1" type="ORF">F0Q45_21495</name>
</gene>
<proteinExistence type="predicted"/>
<evidence type="ECO:0000313" key="2">
    <source>
        <dbReference type="Proteomes" id="UP000324701"/>
    </source>
</evidence>
<comment type="caution">
    <text evidence="1">The sequence shown here is derived from an EMBL/GenBank/DDBJ whole genome shotgun (WGS) entry which is preliminary data.</text>
</comment>
<sequence>MTDEKASPEQVTALSAVKKAVGAVPNLTRVMANSPALLHGY</sequence>
<name>A0A5B1BI16_MYCSI</name>
<keyword evidence="2" id="KW-1185">Reference proteome</keyword>
<protein>
    <submittedName>
        <fullName evidence="1">Carboxymuconolactone decarboxylase family protein</fullName>
    </submittedName>
</protein>
<reference evidence="1 2" key="1">
    <citation type="submission" date="2019-09" db="EMBL/GenBank/DDBJ databases">
        <title>Report of infection by Mycobacterium simiae a patient suffering from pulmonary tuberculosis.</title>
        <authorList>
            <person name="Mohanty P.S."/>
            <person name="Bansal A.K."/>
            <person name="Singh H."/>
            <person name="Sharma S."/>
            <person name="Patil S.A."/>
            <person name="Upadhaya P."/>
            <person name="Singh P.K."/>
            <person name="Kumar D."/>
            <person name="Kumar S."/>
            <person name="Singh R.K."/>
            <person name="Chaudhary B."/>
        </authorList>
    </citation>
    <scope>NUCLEOTIDE SEQUENCE [LARGE SCALE GENOMIC DNA]</scope>
    <source>
        <strain evidence="1 2">JAL-560-SIM</strain>
    </source>
</reference>
<dbReference type="EMBL" id="VTZN01000178">
    <property type="protein sequence ID" value="KAA1248287.1"/>
    <property type="molecule type" value="Genomic_DNA"/>
</dbReference>
<dbReference type="SUPFAM" id="SSF69118">
    <property type="entry name" value="AhpD-like"/>
    <property type="match status" value="1"/>
</dbReference>
<evidence type="ECO:0000313" key="1">
    <source>
        <dbReference type="EMBL" id="KAA1248287.1"/>
    </source>
</evidence>
<dbReference type="AlphaFoldDB" id="A0A5B1BI16"/>
<feature type="non-terminal residue" evidence="1">
    <location>
        <position position="41"/>
    </location>
</feature>
<dbReference type="InterPro" id="IPR029032">
    <property type="entry name" value="AhpD-like"/>
</dbReference>